<dbReference type="EMBL" id="CAXAMN010003792">
    <property type="protein sequence ID" value="CAK9006300.1"/>
    <property type="molecule type" value="Genomic_DNA"/>
</dbReference>
<sequence length="444" mass="48908">MEWLALAAMQNTLMMQEQLQQVATSQEVTAAPKKKTMTARTVGRSSAWTWHVAGVGCGARAIYSESKEEPMTVEVMGCAWFVDMWRWTKSNLSYVKQHRPELFKAKGGDEAQDAVPGFKPYGEEREQLRLVKEGWLHNPDTGVFLEPGGQKLWFDPEATVVFWGSRRVWFGVKEYKELFEGSVLPLCAHGGASSSTATSKHLFIPDLHRTAQALKADLGHLDRPAALLALLDAASAPPHERLIRRLAACRSEWSMEALWKGMKGRAPHAQAQSIALALVVGQRAFAAAFRGARCWRFGELGPSEGHGVTKADFMKCEVLCHDFEKSGAAYVVLSMGDLGLKASEIREVVLPHLTQARPRAASLSLRQAAQGVGIGCMRRVGSERGGPPMLGQGRQPAKRQRVVGVDAREVPGRVRIRQILLRAWRGGTAPKPEEPTDWESLTGE</sequence>
<name>A0ABP0IW07_9DINO</name>
<proteinExistence type="predicted"/>
<protein>
    <submittedName>
        <fullName evidence="1">Uncharacterized protein</fullName>
    </submittedName>
</protein>
<organism evidence="1 2">
    <name type="scientific">Durusdinium trenchii</name>
    <dbReference type="NCBI Taxonomy" id="1381693"/>
    <lineage>
        <taxon>Eukaryota</taxon>
        <taxon>Sar</taxon>
        <taxon>Alveolata</taxon>
        <taxon>Dinophyceae</taxon>
        <taxon>Suessiales</taxon>
        <taxon>Symbiodiniaceae</taxon>
        <taxon>Durusdinium</taxon>
    </lineage>
</organism>
<evidence type="ECO:0000313" key="2">
    <source>
        <dbReference type="Proteomes" id="UP001642484"/>
    </source>
</evidence>
<evidence type="ECO:0000313" key="1">
    <source>
        <dbReference type="EMBL" id="CAK9006300.1"/>
    </source>
</evidence>
<keyword evidence="2" id="KW-1185">Reference proteome</keyword>
<reference evidence="1 2" key="1">
    <citation type="submission" date="2024-02" db="EMBL/GenBank/DDBJ databases">
        <authorList>
            <person name="Chen Y."/>
            <person name="Shah S."/>
            <person name="Dougan E. K."/>
            <person name="Thang M."/>
            <person name="Chan C."/>
        </authorList>
    </citation>
    <scope>NUCLEOTIDE SEQUENCE [LARGE SCALE GENOMIC DNA]</scope>
</reference>
<dbReference type="Proteomes" id="UP001642484">
    <property type="component" value="Unassembled WGS sequence"/>
</dbReference>
<accession>A0ABP0IW07</accession>
<gene>
    <name evidence="1" type="ORF">CCMP2556_LOCUS8415</name>
</gene>
<comment type="caution">
    <text evidence="1">The sequence shown here is derived from an EMBL/GenBank/DDBJ whole genome shotgun (WGS) entry which is preliminary data.</text>
</comment>